<dbReference type="InterPro" id="IPR018768">
    <property type="entry name" value="DUF2344"/>
</dbReference>
<dbReference type="AlphaFoldDB" id="A0A5C0SCN9"/>
<evidence type="ECO:0000313" key="3">
    <source>
        <dbReference type="Proteomes" id="UP000324646"/>
    </source>
</evidence>
<protein>
    <submittedName>
        <fullName evidence="2">DUF2344 domain-containing protein</fullName>
    </submittedName>
</protein>
<dbReference type="NCBIfam" id="TIGR03936">
    <property type="entry name" value="sam_1_link_chp"/>
    <property type="match status" value="1"/>
</dbReference>
<evidence type="ECO:0000313" key="2">
    <source>
        <dbReference type="EMBL" id="QEK12295.1"/>
    </source>
</evidence>
<dbReference type="RefSeq" id="WP_148809450.1">
    <property type="nucleotide sequence ID" value="NZ_CP042243.1"/>
</dbReference>
<keyword evidence="3" id="KW-1185">Reference proteome</keyword>
<accession>A0A5C0SCN9</accession>
<proteinExistence type="predicted"/>
<evidence type="ECO:0000259" key="1">
    <source>
        <dbReference type="Pfam" id="PF10105"/>
    </source>
</evidence>
<dbReference type="KEGG" id="crs:FQB35_07845"/>
<dbReference type="OrthoDB" id="9780488at2"/>
<dbReference type="EMBL" id="CP042243">
    <property type="protein sequence ID" value="QEK12295.1"/>
    <property type="molecule type" value="Genomic_DNA"/>
</dbReference>
<organism evidence="2 3">
    <name type="scientific">Crassaminicella thermophila</name>
    <dbReference type="NCBI Taxonomy" id="2599308"/>
    <lineage>
        <taxon>Bacteria</taxon>
        <taxon>Bacillati</taxon>
        <taxon>Bacillota</taxon>
        <taxon>Clostridia</taxon>
        <taxon>Eubacteriales</taxon>
        <taxon>Clostridiaceae</taxon>
        <taxon>Crassaminicella</taxon>
    </lineage>
</organism>
<sequence length="238" mass="27721">MYKVRMRFSKNGYMIFISHLDLVRMVERVLRRANIPIAFTQGFNPHPKISFATALALGVSSDGEYIDIEIQEKIDLSILKNRINEQLPDGIKIIKCKYIDVKSKALMAIVEQSKYMVRCSLKNDVSEELLRREILNFMRNEEILMHKIIKKKNKEKKKEINIRPLIKNLEFVSKDHLQCIFSMIVATGSKGNLKPEVVIEKLIEKTEIPILLQKIRIHRLELYGVIDGELVTPFEITR</sequence>
<feature type="domain" description="DUF2344" evidence="1">
    <location>
        <begin position="3"/>
        <end position="195"/>
    </location>
</feature>
<reference evidence="2 3" key="1">
    <citation type="submission" date="2019-07" db="EMBL/GenBank/DDBJ databases">
        <title>Complete genome of Crassaminicella thermophila SY095.</title>
        <authorList>
            <person name="Li X."/>
        </authorList>
    </citation>
    <scope>NUCLEOTIDE SEQUENCE [LARGE SCALE GENOMIC DNA]</scope>
    <source>
        <strain evidence="2 3">SY095</strain>
    </source>
</reference>
<name>A0A5C0SCN9_CRATE</name>
<dbReference type="Proteomes" id="UP000324646">
    <property type="component" value="Chromosome"/>
</dbReference>
<dbReference type="Pfam" id="PF10105">
    <property type="entry name" value="DUF2344"/>
    <property type="match status" value="1"/>
</dbReference>
<gene>
    <name evidence="2" type="ORF">FQB35_07845</name>
</gene>